<protein>
    <submittedName>
        <fullName evidence="5">Alpha/beta fold hydrolase</fullName>
    </submittedName>
</protein>
<dbReference type="Proteomes" id="UP000237655">
    <property type="component" value="Chromosome"/>
</dbReference>
<dbReference type="GO" id="GO:0016787">
    <property type="term" value="F:hydrolase activity"/>
    <property type="evidence" value="ECO:0007669"/>
    <property type="project" value="UniProtKB-KW"/>
</dbReference>
<keyword evidence="2" id="KW-0012">Acyltransferase</keyword>
<dbReference type="GO" id="GO:0016746">
    <property type="term" value="F:acyltransferase activity"/>
    <property type="evidence" value="ECO:0007669"/>
    <property type="project" value="UniProtKB-KW"/>
</dbReference>
<dbReference type="InterPro" id="IPR029058">
    <property type="entry name" value="AB_hydrolase_fold"/>
</dbReference>
<dbReference type="Pfam" id="PF07167">
    <property type="entry name" value="PhaC_N"/>
    <property type="match status" value="1"/>
</dbReference>
<feature type="region of interest" description="Disordered" evidence="3">
    <location>
        <begin position="530"/>
        <end position="555"/>
    </location>
</feature>
<dbReference type="AlphaFoldDB" id="A0A2S0MPZ1"/>
<organism evidence="5 6">
    <name type="scientific">Pukyongiella litopenaei</name>
    <dbReference type="NCBI Taxonomy" id="2605946"/>
    <lineage>
        <taxon>Bacteria</taxon>
        <taxon>Pseudomonadati</taxon>
        <taxon>Pseudomonadota</taxon>
        <taxon>Alphaproteobacteria</taxon>
        <taxon>Rhodobacterales</taxon>
        <taxon>Paracoccaceae</taxon>
        <taxon>Pukyongiella</taxon>
    </lineage>
</organism>
<dbReference type="SUPFAM" id="SSF53474">
    <property type="entry name" value="alpha/beta-Hydrolases"/>
    <property type="match status" value="1"/>
</dbReference>
<evidence type="ECO:0000259" key="4">
    <source>
        <dbReference type="Pfam" id="PF07167"/>
    </source>
</evidence>
<keyword evidence="5" id="KW-0378">Hydrolase</keyword>
<evidence type="ECO:0000256" key="2">
    <source>
        <dbReference type="ARBA" id="ARBA00023315"/>
    </source>
</evidence>
<accession>A0A2S0MPZ1</accession>
<dbReference type="KEGG" id="thas:C6Y53_08930"/>
<keyword evidence="1" id="KW-0808">Transferase</keyword>
<dbReference type="Gene3D" id="3.40.50.1820">
    <property type="entry name" value="alpha/beta hydrolase"/>
    <property type="match status" value="1"/>
</dbReference>
<gene>
    <name evidence="5" type="ORF">C6Y53_08930</name>
</gene>
<dbReference type="PANTHER" id="PTHR36837:SF5">
    <property type="entry name" value="POLY-3-HYDROXYBUTYRATE SYNTHASE"/>
    <property type="match status" value="1"/>
</dbReference>
<dbReference type="InterPro" id="IPR051321">
    <property type="entry name" value="PHA/PHB_synthase"/>
</dbReference>
<dbReference type="PANTHER" id="PTHR36837">
    <property type="entry name" value="POLY(3-HYDROXYALKANOATE) POLYMERASE SUBUNIT PHAC"/>
    <property type="match status" value="1"/>
</dbReference>
<evidence type="ECO:0000256" key="1">
    <source>
        <dbReference type="ARBA" id="ARBA00022679"/>
    </source>
</evidence>
<dbReference type="GO" id="GO:0042619">
    <property type="term" value="P:poly-hydroxybutyrate biosynthetic process"/>
    <property type="evidence" value="ECO:0007669"/>
    <property type="project" value="InterPro"/>
</dbReference>
<keyword evidence="6" id="KW-1185">Reference proteome</keyword>
<evidence type="ECO:0000313" key="5">
    <source>
        <dbReference type="EMBL" id="AVO37811.1"/>
    </source>
</evidence>
<sequence>MMPNTNQLVARMMDDRKLREQTESLMNFYRTSMSNPATLFMDAVNANLEIWRALAGLGGSAKPQPDDRRFSDPIWEQNPMFRGLRDGYLQWCAELQSWVDGMELPPRDKERAKILLATLTDSLSPTNTLSGNPAALKATLETGGQNLRDGLQNFLGDMAHNNGMPSMVDKSGFKVGENLGTTPGKVVYSEPHLELIQYEPQTEQVYQIPIFIVPPQINKFYVWDLSPERSVVEFLLQQGFQVFIVSWFNPTRDQADWGFDSYIEALDRASAAACDITKSDKLHMVGACSGGITTAALLGYWKAVDCARAHSLSLVVTVLDTDGAADTTMGLMTSLEALEIARFASHHKGVLEGKDLARVFAWLRPNDLIWSYWVSNYLLGRNPPAFDILFWNADTTNMSAKLHGDFIDMLESNAATRKGALTVLGQPIDLAAVDCDSLIVGGTTDHITPWEGCYRSVHLLGGKSEYLLSSSGHIQAMINPLTNKKARFRTNKGDHTTPEDFLAGAEEHQGTWWLYWAEWLKSRSPKQIKAPRSLGNKANPPTLAAPGSYVMAEAD</sequence>
<evidence type="ECO:0000256" key="3">
    <source>
        <dbReference type="SAM" id="MobiDB-lite"/>
    </source>
</evidence>
<dbReference type="RefSeq" id="WP_106472129.1">
    <property type="nucleotide sequence ID" value="NZ_CP027665.1"/>
</dbReference>
<feature type="domain" description="Poly-beta-hydroxybutyrate polymerase N-terminal" evidence="4">
    <location>
        <begin position="66"/>
        <end position="235"/>
    </location>
</feature>
<dbReference type="EMBL" id="CP027665">
    <property type="protein sequence ID" value="AVO37811.1"/>
    <property type="molecule type" value="Genomic_DNA"/>
</dbReference>
<proteinExistence type="predicted"/>
<name>A0A2S0MPZ1_9RHOB</name>
<dbReference type="InterPro" id="IPR010941">
    <property type="entry name" value="PhaC_N"/>
</dbReference>
<reference evidence="6" key="1">
    <citation type="submission" date="2018-03" db="EMBL/GenBank/DDBJ databases">
        <title>Genomic analysis of the strain SH-1 isolated from shrimp intestine.</title>
        <authorList>
            <person name="Kim Y.-S."/>
            <person name="Kim S.-E."/>
            <person name="Kim K.-H."/>
        </authorList>
    </citation>
    <scope>NUCLEOTIDE SEQUENCE [LARGE SCALE GENOMIC DNA]</scope>
    <source>
        <strain evidence="6">SH-1</strain>
    </source>
</reference>
<evidence type="ECO:0000313" key="6">
    <source>
        <dbReference type="Proteomes" id="UP000237655"/>
    </source>
</evidence>